<dbReference type="AlphaFoldDB" id="A0AAW7KMW3"/>
<evidence type="ECO:0000256" key="1">
    <source>
        <dbReference type="SAM" id="Phobius"/>
    </source>
</evidence>
<sequence>MNNENNRKKKIGGILIFLLVLLLGTGAYFYQKGLELPAFDKSAKAYKSKIKKPEEWAEDQIAFPAYKDVKVIKGSDKMYIALENPSFNDANLQFKIIIDNNEKNAYQSGLVKPGEAITEVPIPDNLTLGEHNIRLEMRGFAPNDSKTQLNGTNVDFKMHVLENTR</sequence>
<evidence type="ECO:0000313" key="2">
    <source>
        <dbReference type="EMBL" id="MDN3193692.1"/>
    </source>
</evidence>
<reference evidence="2" key="1">
    <citation type="journal article" date="2023" name="Pathogens">
        <title>Prevalence of Enterococcus spp. and the Whole-Genome Characteristics of Enterococcus faecium and Enterococcus faecalis Strains Isolated from Free-Living Birds in Poland.</title>
        <authorList>
            <person name="Kwit R."/>
            <person name="Zajac M."/>
            <person name="Smialowska-Weglinska A."/>
            <person name="Skarzynska M."/>
            <person name="Bomba A."/>
            <person name="Lalak A."/>
            <person name="Skrzypiec E."/>
            <person name="Wojdat D."/>
            <person name="Koza W."/>
            <person name="Mikos-Wojewoda E."/>
            <person name="Pasim P."/>
            <person name="Skora M."/>
            <person name="Polak M."/>
            <person name="Wiacek J."/>
            <person name="Wasyl D."/>
        </authorList>
    </citation>
    <scope>NUCLEOTIDE SEQUENCE</scope>
    <source>
        <strain evidence="2">691B_2</strain>
    </source>
</reference>
<name>A0AAW7KMW3_ENTFL</name>
<reference evidence="2" key="2">
    <citation type="submission" date="2023-03" db="EMBL/GenBank/DDBJ databases">
        <authorList>
            <person name="Zajac M."/>
            <person name="Kwit R."/>
            <person name="Wasyl D."/>
        </authorList>
    </citation>
    <scope>NUCLEOTIDE SEQUENCE</scope>
    <source>
        <strain evidence="2">691B_2</strain>
    </source>
</reference>
<keyword evidence="1" id="KW-0812">Transmembrane</keyword>
<keyword evidence="1" id="KW-1133">Transmembrane helix</keyword>
<protein>
    <submittedName>
        <fullName evidence="2">Uncharacterized protein</fullName>
    </submittedName>
</protein>
<evidence type="ECO:0000313" key="3">
    <source>
        <dbReference type="Proteomes" id="UP001173174"/>
    </source>
</evidence>
<gene>
    <name evidence="2" type="ORF">P0E79_14565</name>
</gene>
<organism evidence="2 3">
    <name type="scientific">Enterococcus faecalis</name>
    <name type="common">Streptococcus faecalis</name>
    <dbReference type="NCBI Taxonomy" id="1351"/>
    <lineage>
        <taxon>Bacteria</taxon>
        <taxon>Bacillati</taxon>
        <taxon>Bacillota</taxon>
        <taxon>Bacilli</taxon>
        <taxon>Lactobacillales</taxon>
        <taxon>Enterococcaceae</taxon>
        <taxon>Enterococcus</taxon>
    </lineage>
</organism>
<dbReference type="RefSeq" id="WP_202584629.1">
    <property type="nucleotide sequence ID" value="NZ_CAKOCZ010000046.1"/>
</dbReference>
<comment type="caution">
    <text evidence="2">The sequence shown here is derived from an EMBL/GenBank/DDBJ whole genome shotgun (WGS) entry which is preliminary data.</text>
</comment>
<accession>A0AAW7KMW3</accession>
<dbReference type="Proteomes" id="UP001173174">
    <property type="component" value="Unassembled WGS sequence"/>
</dbReference>
<feature type="transmembrane region" description="Helical" evidence="1">
    <location>
        <begin position="12"/>
        <end position="30"/>
    </location>
</feature>
<keyword evidence="1" id="KW-0472">Membrane</keyword>
<dbReference type="EMBL" id="JAREWH010000027">
    <property type="protein sequence ID" value="MDN3193692.1"/>
    <property type="molecule type" value="Genomic_DNA"/>
</dbReference>
<proteinExistence type="predicted"/>